<evidence type="ECO:0000256" key="2">
    <source>
        <dbReference type="ARBA" id="ARBA00022840"/>
    </source>
</evidence>
<evidence type="ECO:0000256" key="1">
    <source>
        <dbReference type="ARBA" id="ARBA00022741"/>
    </source>
</evidence>
<dbReference type="PANTHER" id="PTHR30580:SF0">
    <property type="entry name" value="PRIMOSOMAL PROTEIN N"/>
    <property type="match status" value="1"/>
</dbReference>
<proteinExistence type="predicted"/>
<dbReference type="AlphaFoldDB" id="A0A1G2AQ33"/>
<dbReference type="InterPro" id="IPR027417">
    <property type="entry name" value="P-loop_NTPase"/>
</dbReference>
<dbReference type="InterPro" id="IPR042115">
    <property type="entry name" value="PriA_3primeBD_sf"/>
</dbReference>
<dbReference type="InterPro" id="IPR041222">
    <property type="entry name" value="PriA_3primeBD"/>
</dbReference>
<dbReference type="SUPFAM" id="SSF52540">
    <property type="entry name" value="P-loop containing nucleoside triphosphate hydrolases"/>
    <property type="match status" value="1"/>
</dbReference>
<reference evidence="5 6" key="1">
    <citation type="journal article" date="2016" name="Nat. Commun.">
        <title>Thousands of microbial genomes shed light on interconnected biogeochemical processes in an aquifer system.</title>
        <authorList>
            <person name="Anantharaman K."/>
            <person name="Brown C.T."/>
            <person name="Hug L.A."/>
            <person name="Sharon I."/>
            <person name="Castelle C.J."/>
            <person name="Probst A.J."/>
            <person name="Thomas B.C."/>
            <person name="Singh A."/>
            <person name="Wilkins M.J."/>
            <person name="Karaoz U."/>
            <person name="Brodie E.L."/>
            <person name="Williams K.H."/>
            <person name="Hubbard S.S."/>
            <person name="Banfield J.F."/>
        </authorList>
    </citation>
    <scope>NUCLEOTIDE SEQUENCE [LARGE SCALE GENOMIC DNA]</scope>
</reference>
<accession>A0A1G2AQ33</accession>
<dbReference type="Pfam" id="PF17764">
    <property type="entry name" value="PriA_3primeBD"/>
    <property type="match status" value="1"/>
</dbReference>
<name>A0A1G2AQ33_9BACT</name>
<dbReference type="GO" id="GO:0006302">
    <property type="term" value="P:double-strand break repair"/>
    <property type="evidence" value="ECO:0007669"/>
    <property type="project" value="TreeGrafter"/>
</dbReference>
<dbReference type="EMBL" id="MHKB01000011">
    <property type="protein sequence ID" value="OGY79014.1"/>
    <property type="molecule type" value="Genomic_DNA"/>
</dbReference>
<evidence type="ECO:0000313" key="6">
    <source>
        <dbReference type="Proteomes" id="UP000177165"/>
    </source>
</evidence>
<dbReference type="GO" id="GO:0043138">
    <property type="term" value="F:3'-5' DNA helicase activity"/>
    <property type="evidence" value="ECO:0007669"/>
    <property type="project" value="TreeGrafter"/>
</dbReference>
<sequence>MIAEVIPRLRLFRTLGTFEYQIPGHLSVASGDLVLIPWRTKVLLGAVLRVTSRSRVPQKKLRPILRVIVTQAFCPAYLDALLWFSKYYFISPASALHTWLPEIPQKRVPYALTKFSHTVIRPEEPLGHSLSNSVFQKYTSQIITRIFHAKSTTLVCSRFEEKVYFYHELLLRRCQGTVVIITPTVFDVEKLCKALAPWHPLPFHSQISRKKLWEHFWLSHKDPQTRVVIGTKKAIFSLPEKFSLLIIDQEESPHHKQYDQNPRYTVHDLAFYFVRKALSHVVFVSHAPRATTAFHTELLSITPVRARDLLQIIDMNLFPRHAAFTLFSDMLAQFISSHSPAFIFHNRTGFARYLVCHVCNRVYTFSSVTRCQQCGSTHLTSAGFGTQKIFQDIQHLLPPKHIYIFDRFHRHDPPNNTNVIGTEFAFDKLDFERFQSFVVLGIDRQLALPSWRAHERVFQLLSFFATFGHPIFIPTFAPKHFVLQSLLSNTLQKFYEHELRLRQNFSYPPFVKLIKVIDPKSKAISLLKNPPRTWQPPTNALVDVDPDLFLQ</sequence>
<organism evidence="5 6">
    <name type="scientific">Candidatus Kerfeldbacteria bacterium RIFCSPHIGHO2_02_FULL_42_14</name>
    <dbReference type="NCBI Taxonomy" id="1798540"/>
    <lineage>
        <taxon>Bacteria</taxon>
        <taxon>Candidatus Kerfeldiibacteriota</taxon>
    </lineage>
</organism>
<protein>
    <recommendedName>
        <fullName evidence="4">Primosomal protein N' 3' DNA-binding domain-containing protein</fullName>
    </recommendedName>
</protein>
<keyword evidence="3" id="KW-0238">DNA-binding</keyword>
<keyword evidence="2" id="KW-0067">ATP-binding</keyword>
<gene>
    <name evidence="5" type="ORF">A3B74_03965</name>
</gene>
<dbReference type="GO" id="GO:0006270">
    <property type="term" value="P:DNA replication initiation"/>
    <property type="evidence" value="ECO:0007669"/>
    <property type="project" value="TreeGrafter"/>
</dbReference>
<dbReference type="STRING" id="1798540.A3B74_03965"/>
<comment type="caution">
    <text evidence="5">The sequence shown here is derived from an EMBL/GenBank/DDBJ whole genome shotgun (WGS) entry which is preliminary data.</text>
</comment>
<evidence type="ECO:0000259" key="4">
    <source>
        <dbReference type="Pfam" id="PF17764"/>
    </source>
</evidence>
<feature type="domain" description="Primosomal protein N' 3' DNA-binding" evidence="4">
    <location>
        <begin position="15"/>
        <end position="101"/>
    </location>
</feature>
<dbReference type="PANTHER" id="PTHR30580">
    <property type="entry name" value="PRIMOSOMAL PROTEIN N"/>
    <property type="match status" value="1"/>
</dbReference>
<dbReference type="Proteomes" id="UP000177165">
    <property type="component" value="Unassembled WGS sequence"/>
</dbReference>
<dbReference type="GO" id="GO:0005524">
    <property type="term" value="F:ATP binding"/>
    <property type="evidence" value="ECO:0007669"/>
    <property type="project" value="UniProtKB-KW"/>
</dbReference>
<dbReference type="GO" id="GO:0003677">
    <property type="term" value="F:DNA binding"/>
    <property type="evidence" value="ECO:0007669"/>
    <property type="project" value="UniProtKB-KW"/>
</dbReference>
<dbReference type="Gene3D" id="3.40.50.300">
    <property type="entry name" value="P-loop containing nucleotide triphosphate hydrolases"/>
    <property type="match status" value="1"/>
</dbReference>
<keyword evidence="1" id="KW-0547">Nucleotide-binding</keyword>
<evidence type="ECO:0000256" key="3">
    <source>
        <dbReference type="ARBA" id="ARBA00023125"/>
    </source>
</evidence>
<dbReference type="GO" id="GO:0006310">
    <property type="term" value="P:DNA recombination"/>
    <property type="evidence" value="ECO:0007669"/>
    <property type="project" value="TreeGrafter"/>
</dbReference>
<dbReference type="Gene3D" id="3.40.1440.60">
    <property type="entry name" value="PriA, 3(prime) DNA-binding domain"/>
    <property type="match status" value="1"/>
</dbReference>
<evidence type="ECO:0000313" key="5">
    <source>
        <dbReference type="EMBL" id="OGY79014.1"/>
    </source>
</evidence>